<evidence type="ECO:0000313" key="2">
    <source>
        <dbReference type="Proteomes" id="UP000191901"/>
    </source>
</evidence>
<proteinExistence type="predicted"/>
<protein>
    <recommendedName>
        <fullName evidence="3">UBC core domain-containing protein</fullName>
    </recommendedName>
</protein>
<dbReference type="OrthoDB" id="1094014at2"/>
<sequence length="154" mass="17771">MNWSKIQQKRLLIEKEILKKYFPAFKWVNPTDSSNTRIEGNVCTNSMKLYTLRVYIPSDFPNSRPDMVVTLPYPLEGCSGNDLKDYGASSSMHTLDPRDGYVQICHYKDWTDNLTVYLVVLKGRIWLEAYEAHKRTGQPLDHFLPHMLGGAENS</sequence>
<dbReference type="Proteomes" id="UP000191901">
    <property type="component" value="Chromosome"/>
</dbReference>
<gene>
    <name evidence="1" type="ORF">XM38_023620</name>
</gene>
<keyword evidence="2" id="KW-1185">Reference proteome</keyword>
<dbReference type="EMBL" id="CP021983">
    <property type="protein sequence ID" value="ASC71410.1"/>
    <property type="molecule type" value="Genomic_DNA"/>
</dbReference>
<organism evidence="1 2">
    <name type="scientific">Halomicronema hongdechloris C2206</name>
    <dbReference type="NCBI Taxonomy" id="1641165"/>
    <lineage>
        <taxon>Bacteria</taxon>
        <taxon>Bacillati</taxon>
        <taxon>Cyanobacteriota</taxon>
        <taxon>Cyanophyceae</taxon>
        <taxon>Nodosilineales</taxon>
        <taxon>Nodosilineaceae</taxon>
        <taxon>Halomicronema</taxon>
    </lineage>
</organism>
<name>A0A1Z3HM86_9CYAN</name>
<dbReference type="AlphaFoldDB" id="A0A1Z3HM86"/>
<reference evidence="1 2" key="1">
    <citation type="journal article" date="2016" name="Biochim. Biophys. Acta">
        <title>Characterization of red-shifted phycobilisomes isolated from the chlorophyll f-containing cyanobacterium Halomicronema hongdechloris.</title>
        <authorList>
            <person name="Li Y."/>
            <person name="Lin Y."/>
            <person name="Garvey C.J."/>
            <person name="Birch D."/>
            <person name="Corkery R.W."/>
            <person name="Loughlin P.C."/>
            <person name="Scheer H."/>
            <person name="Willows R.D."/>
            <person name="Chen M."/>
        </authorList>
    </citation>
    <scope>NUCLEOTIDE SEQUENCE [LARGE SCALE GENOMIC DNA]</scope>
    <source>
        <strain evidence="1 2">C2206</strain>
    </source>
</reference>
<dbReference type="KEGG" id="hhg:XM38_023620"/>
<evidence type="ECO:0000313" key="1">
    <source>
        <dbReference type="EMBL" id="ASC71410.1"/>
    </source>
</evidence>
<dbReference type="SUPFAM" id="SSF54495">
    <property type="entry name" value="UBC-like"/>
    <property type="match status" value="1"/>
</dbReference>
<evidence type="ECO:0008006" key="3">
    <source>
        <dbReference type="Google" id="ProtNLM"/>
    </source>
</evidence>
<dbReference type="RefSeq" id="WP_080813141.1">
    <property type="nucleotide sequence ID" value="NZ_CP021983.2"/>
</dbReference>
<dbReference type="InterPro" id="IPR016135">
    <property type="entry name" value="UBQ-conjugating_enzyme/RWD"/>
</dbReference>
<accession>A0A1Z3HM86</accession>